<feature type="transmembrane region" description="Helical" evidence="4">
    <location>
        <begin position="222"/>
        <end position="242"/>
    </location>
</feature>
<feature type="transmembrane region" description="Helical" evidence="4">
    <location>
        <begin position="46"/>
        <end position="68"/>
    </location>
</feature>
<evidence type="ECO:0000259" key="5">
    <source>
        <dbReference type="PROSITE" id="PS50850"/>
    </source>
</evidence>
<feature type="transmembrane region" description="Helical" evidence="4">
    <location>
        <begin position="75"/>
        <end position="95"/>
    </location>
</feature>
<reference evidence="7" key="1">
    <citation type="submission" date="2017-04" db="EMBL/GenBank/DDBJ databases">
        <authorList>
            <person name="Varghese N."/>
            <person name="Submissions S."/>
        </authorList>
    </citation>
    <scope>NUCLEOTIDE SEQUENCE [LARGE SCALE GENOMIC DNA]</scope>
    <source>
        <strain evidence="7">DSM 22618</strain>
    </source>
</reference>
<sequence length="406" mass="42331">MTATHARSHSITWLSRLNFFLADVRDGLGPFLGAFLIGQGWGADDIGYIMTIGGIAGMLATTPLGALIDASRSKRLLLTLGVILIIVGALALFIFPSFAVTVGSQISTAIVGALIGPTVMSMTLGIVGHERLPHQLGINEAWNHTGNVVSATLAGLLGYYWGLPAVFILMALMAVGSLVCISKIQPQDIDHDVARGLERGVQNDTPGTSIGKVLISSVPLQVLAITMMLFHLGNAAMLPLLTQSIISQGLADPSAFTASTIVVAQLVMIPVALLAGRFATRYGYRTLVMAALLALPVRGLIAGYWNSSWALIPVQILDGIGAGLLGVTLPGLVAQILRRSGHINIGLGAVMAIQGIGASLSPALGGMIAHHYGYSMAFIILGTIAAFGLLIWHFSFMPAVLASADA</sequence>
<name>A0A1Y6CDH2_9NEIS</name>
<dbReference type="PANTHER" id="PTHR23539:SF1">
    <property type="entry name" value="MAJOR FACILITATOR SUPERFAMILY (MFS) PROFILE DOMAIN-CONTAINING PROTEIN"/>
    <property type="match status" value="1"/>
</dbReference>
<dbReference type="GO" id="GO:0022857">
    <property type="term" value="F:transmembrane transporter activity"/>
    <property type="evidence" value="ECO:0007669"/>
    <property type="project" value="InterPro"/>
</dbReference>
<dbReference type="PANTHER" id="PTHR23539">
    <property type="entry name" value="MFS TRANSPORTER"/>
    <property type="match status" value="1"/>
</dbReference>
<dbReference type="Proteomes" id="UP000192920">
    <property type="component" value="Unassembled WGS sequence"/>
</dbReference>
<dbReference type="EMBL" id="FXAG01000026">
    <property type="protein sequence ID" value="SMF49447.1"/>
    <property type="molecule type" value="Genomic_DNA"/>
</dbReference>
<evidence type="ECO:0000313" key="7">
    <source>
        <dbReference type="Proteomes" id="UP000192920"/>
    </source>
</evidence>
<dbReference type="Pfam" id="PF07690">
    <property type="entry name" value="MFS_1"/>
    <property type="match status" value="2"/>
</dbReference>
<feature type="domain" description="Major facilitator superfamily (MFS) profile" evidence="5">
    <location>
        <begin position="219"/>
        <end position="406"/>
    </location>
</feature>
<dbReference type="SUPFAM" id="SSF103473">
    <property type="entry name" value="MFS general substrate transporter"/>
    <property type="match status" value="1"/>
</dbReference>
<dbReference type="PROSITE" id="PS50850">
    <property type="entry name" value="MFS"/>
    <property type="match status" value="1"/>
</dbReference>
<keyword evidence="7" id="KW-1185">Reference proteome</keyword>
<dbReference type="InterPro" id="IPR011701">
    <property type="entry name" value="MFS"/>
</dbReference>
<keyword evidence="3 4" id="KW-0472">Membrane</keyword>
<dbReference type="InterPro" id="IPR036259">
    <property type="entry name" value="MFS_trans_sf"/>
</dbReference>
<feature type="transmembrane region" description="Helical" evidence="4">
    <location>
        <begin position="311"/>
        <end position="333"/>
    </location>
</feature>
<dbReference type="Gene3D" id="1.20.1250.20">
    <property type="entry name" value="MFS general substrate transporter like domains"/>
    <property type="match status" value="2"/>
</dbReference>
<organism evidence="6 7">
    <name type="scientific">Pseudogulbenkiania subflava DSM 22618</name>
    <dbReference type="NCBI Taxonomy" id="1123014"/>
    <lineage>
        <taxon>Bacteria</taxon>
        <taxon>Pseudomonadati</taxon>
        <taxon>Pseudomonadota</taxon>
        <taxon>Betaproteobacteria</taxon>
        <taxon>Neisseriales</taxon>
        <taxon>Chromobacteriaceae</taxon>
        <taxon>Pseudogulbenkiania</taxon>
    </lineage>
</organism>
<feature type="transmembrane region" description="Helical" evidence="4">
    <location>
        <begin position="371"/>
        <end position="392"/>
    </location>
</feature>
<protein>
    <submittedName>
        <fullName evidence="6">Predicted arabinose efflux permease, MFS family</fullName>
    </submittedName>
</protein>
<proteinExistence type="predicted"/>
<accession>A0A1Y6CDH2</accession>
<feature type="transmembrane region" description="Helical" evidence="4">
    <location>
        <begin position="254"/>
        <end position="275"/>
    </location>
</feature>
<keyword evidence="1 4" id="KW-0812">Transmembrane</keyword>
<feature type="transmembrane region" description="Helical" evidence="4">
    <location>
        <begin position="345"/>
        <end position="365"/>
    </location>
</feature>
<dbReference type="AlphaFoldDB" id="A0A1Y6CDH2"/>
<dbReference type="STRING" id="1123014.SAMN02745746_03643"/>
<evidence type="ECO:0000256" key="2">
    <source>
        <dbReference type="ARBA" id="ARBA00022989"/>
    </source>
</evidence>
<evidence type="ECO:0000256" key="1">
    <source>
        <dbReference type="ARBA" id="ARBA00022692"/>
    </source>
</evidence>
<evidence type="ECO:0000256" key="3">
    <source>
        <dbReference type="ARBA" id="ARBA00023136"/>
    </source>
</evidence>
<gene>
    <name evidence="6" type="ORF">SAMN02745746_03643</name>
</gene>
<dbReference type="RefSeq" id="WP_085277649.1">
    <property type="nucleotide sequence ID" value="NZ_FXAG01000026.1"/>
</dbReference>
<feature type="transmembrane region" description="Helical" evidence="4">
    <location>
        <begin position="159"/>
        <end position="181"/>
    </location>
</feature>
<evidence type="ECO:0000256" key="4">
    <source>
        <dbReference type="SAM" id="Phobius"/>
    </source>
</evidence>
<dbReference type="InterPro" id="IPR020846">
    <property type="entry name" value="MFS_dom"/>
</dbReference>
<keyword evidence="2 4" id="KW-1133">Transmembrane helix</keyword>
<evidence type="ECO:0000313" key="6">
    <source>
        <dbReference type="EMBL" id="SMF49447.1"/>
    </source>
</evidence>
<feature type="transmembrane region" description="Helical" evidence="4">
    <location>
        <begin position="287"/>
        <end position="305"/>
    </location>
</feature>